<comment type="subcellular location">
    <subcellularLocation>
        <location evidence="1">Nucleus</location>
    </subcellularLocation>
</comment>
<evidence type="ECO:0000313" key="4">
    <source>
        <dbReference type="Proteomes" id="UP001280121"/>
    </source>
</evidence>
<keyword evidence="1" id="KW-0863">Zinc-finger</keyword>
<gene>
    <name evidence="3" type="ORF">Ddye_013017</name>
</gene>
<dbReference type="GO" id="GO:0008270">
    <property type="term" value="F:zinc ion binding"/>
    <property type="evidence" value="ECO:0007669"/>
    <property type="project" value="UniProtKB-UniRule"/>
</dbReference>
<dbReference type="Pfam" id="PF10551">
    <property type="entry name" value="MULE"/>
    <property type="match status" value="1"/>
</dbReference>
<accession>A0AAD9X5C5</accession>
<keyword evidence="1" id="KW-0479">Metal-binding</keyword>
<name>A0AAD9X5C5_9ROSI</name>
<protein>
    <recommendedName>
        <fullName evidence="1">Protein FAR1-RELATED SEQUENCE</fullName>
    </recommendedName>
</protein>
<keyword evidence="1" id="KW-0539">Nucleus</keyword>
<feature type="domain" description="MULE transposase" evidence="2">
    <location>
        <begin position="2"/>
        <end position="50"/>
    </location>
</feature>
<keyword evidence="1" id="KW-0862">Zinc</keyword>
<dbReference type="GO" id="GO:0006355">
    <property type="term" value="P:regulation of DNA-templated transcription"/>
    <property type="evidence" value="ECO:0007669"/>
    <property type="project" value="UniProtKB-UniRule"/>
</dbReference>
<comment type="similarity">
    <text evidence="1">Belongs to the FHY3/FAR1 family.</text>
</comment>
<dbReference type="PANTHER" id="PTHR31669:SF302">
    <property type="entry name" value="PROTEIN FAR1-RELATED SEQUENCE"/>
    <property type="match status" value="1"/>
</dbReference>
<keyword evidence="4" id="KW-1185">Reference proteome</keyword>
<evidence type="ECO:0000259" key="2">
    <source>
        <dbReference type="Pfam" id="PF10551"/>
    </source>
</evidence>
<dbReference type="InterPro" id="IPR018289">
    <property type="entry name" value="MULE_transposase_dom"/>
</dbReference>
<dbReference type="EMBL" id="JANJYI010000004">
    <property type="protein sequence ID" value="KAK2653161.1"/>
    <property type="molecule type" value="Genomic_DNA"/>
</dbReference>
<evidence type="ECO:0000313" key="3">
    <source>
        <dbReference type="EMBL" id="KAK2653161.1"/>
    </source>
</evidence>
<dbReference type="PANTHER" id="PTHR31669">
    <property type="entry name" value="PROTEIN FAR1-RELATED SEQUENCE 10-RELATED"/>
    <property type="match status" value="1"/>
</dbReference>
<reference evidence="3" key="1">
    <citation type="journal article" date="2023" name="Plant J.">
        <title>Genome sequences and population genomics provide insights into the demographic history, inbreeding, and mutation load of two 'living fossil' tree species of Dipteronia.</title>
        <authorList>
            <person name="Feng Y."/>
            <person name="Comes H.P."/>
            <person name="Chen J."/>
            <person name="Zhu S."/>
            <person name="Lu R."/>
            <person name="Zhang X."/>
            <person name="Li P."/>
            <person name="Qiu J."/>
            <person name="Olsen K.M."/>
            <person name="Qiu Y."/>
        </authorList>
    </citation>
    <scope>NUCLEOTIDE SEQUENCE</scope>
    <source>
        <strain evidence="3">KIB01</strain>
    </source>
</reference>
<sequence length="167" mass="19370">MVILACSLHSDEISNSFVWLLEQFKKNMPDGPAKMIITDQDPAISQAISQPLLDTFHSKEEFDSTWMTIIGKSKLVDNGWLQSICEIRSKWVLVYVNHVFSVVMSSSQRVESSHSFFKRFVSKRNSLVDFITRFNRAVVRQRREELITDHVNINEKPVLKMPNLIEK</sequence>
<organism evidence="3 4">
    <name type="scientific">Dipteronia dyeriana</name>
    <dbReference type="NCBI Taxonomy" id="168575"/>
    <lineage>
        <taxon>Eukaryota</taxon>
        <taxon>Viridiplantae</taxon>
        <taxon>Streptophyta</taxon>
        <taxon>Embryophyta</taxon>
        <taxon>Tracheophyta</taxon>
        <taxon>Spermatophyta</taxon>
        <taxon>Magnoliopsida</taxon>
        <taxon>eudicotyledons</taxon>
        <taxon>Gunneridae</taxon>
        <taxon>Pentapetalae</taxon>
        <taxon>rosids</taxon>
        <taxon>malvids</taxon>
        <taxon>Sapindales</taxon>
        <taxon>Sapindaceae</taxon>
        <taxon>Hippocastanoideae</taxon>
        <taxon>Acereae</taxon>
        <taxon>Dipteronia</taxon>
    </lineage>
</organism>
<dbReference type="GO" id="GO:0005634">
    <property type="term" value="C:nucleus"/>
    <property type="evidence" value="ECO:0007669"/>
    <property type="project" value="UniProtKB-SubCell"/>
</dbReference>
<comment type="function">
    <text evidence="1">Putative transcription activator involved in regulating light control of development.</text>
</comment>
<evidence type="ECO:0000256" key="1">
    <source>
        <dbReference type="RuleBase" id="RU367018"/>
    </source>
</evidence>
<proteinExistence type="inferred from homology"/>
<comment type="caution">
    <text evidence="3">The sequence shown here is derived from an EMBL/GenBank/DDBJ whole genome shotgun (WGS) entry which is preliminary data.</text>
</comment>
<dbReference type="Proteomes" id="UP001280121">
    <property type="component" value="Unassembled WGS sequence"/>
</dbReference>
<dbReference type="InterPro" id="IPR031052">
    <property type="entry name" value="FHY3/FAR1"/>
</dbReference>
<dbReference type="AlphaFoldDB" id="A0AAD9X5C5"/>